<evidence type="ECO:0000313" key="3">
    <source>
        <dbReference type="Proteomes" id="UP001596223"/>
    </source>
</evidence>
<name>A0ABW1JPV6_9NOCA</name>
<keyword evidence="3" id="KW-1185">Reference proteome</keyword>
<feature type="compositionally biased region" description="Basic and acidic residues" evidence="1">
    <location>
        <begin position="1"/>
        <end position="12"/>
    </location>
</feature>
<comment type="caution">
    <text evidence="2">The sequence shown here is derived from an EMBL/GenBank/DDBJ whole genome shotgun (WGS) entry which is preliminary data.</text>
</comment>
<evidence type="ECO:0000313" key="2">
    <source>
        <dbReference type="EMBL" id="MFC6011085.1"/>
    </source>
</evidence>
<feature type="compositionally biased region" description="Basic residues" evidence="1">
    <location>
        <begin position="16"/>
        <end position="26"/>
    </location>
</feature>
<evidence type="ECO:0008006" key="4">
    <source>
        <dbReference type="Google" id="ProtNLM"/>
    </source>
</evidence>
<accession>A0ABW1JPV6</accession>
<protein>
    <recommendedName>
        <fullName evidence="4">Ribbon-helix-helix protein, CopG family</fullName>
    </recommendedName>
</protein>
<dbReference type="RefSeq" id="WP_378602065.1">
    <property type="nucleotide sequence ID" value="NZ_JBHSQN010000003.1"/>
</dbReference>
<gene>
    <name evidence="2" type="ORF">ACFP3H_08480</name>
</gene>
<evidence type="ECO:0000256" key="1">
    <source>
        <dbReference type="SAM" id="MobiDB-lite"/>
    </source>
</evidence>
<reference evidence="3" key="1">
    <citation type="journal article" date="2019" name="Int. J. Syst. Evol. Microbiol.">
        <title>The Global Catalogue of Microorganisms (GCM) 10K type strain sequencing project: providing services to taxonomists for standard genome sequencing and annotation.</title>
        <authorList>
            <consortium name="The Broad Institute Genomics Platform"/>
            <consortium name="The Broad Institute Genome Sequencing Center for Infectious Disease"/>
            <person name="Wu L."/>
            <person name="Ma J."/>
        </authorList>
    </citation>
    <scope>NUCLEOTIDE SEQUENCE [LARGE SCALE GENOMIC DNA]</scope>
    <source>
        <strain evidence="3">CCUG 36956</strain>
    </source>
</reference>
<sequence length="119" mass="12953">MTSVRQDGEKRSSATSRKRAGKKPVPVKRESGAVLGRSRLAQVRLRSDEIEALEQVMRTLQLGSTSDALREGLRLLAREAAEIDAAEEIRAFYGQHAPLPDGVVEPSAAELAAADDMPW</sequence>
<feature type="region of interest" description="Disordered" evidence="1">
    <location>
        <begin position="1"/>
        <end position="31"/>
    </location>
</feature>
<organism evidence="2 3">
    <name type="scientific">Nocardia lasii</name>
    <dbReference type="NCBI Taxonomy" id="1616107"/>
    <lineage>
        <taxon>Bacteria</taxon>
        <taxon>Bacillati</taxon>
        <taxon>Actinomycetota</taxon>
        <taxon>Actinomycetes</taxon>
        <taxon>Mycobacteriales</taxon>
        <taxon>Nocardiaceae</taxon>
        <taxon>Nocardia</taxon>
    </lineage>
</organism>
<dbReference type="EMBL" id="JBHSQN010000003">
    <property type="protein sequence ID" value="MFC6011085.1"/>
    <property type="molecule type" value="Genomic_DNA"/>
</dbReference>
<proteinExistence type="predicted"/>
<dbReference type="Proteomes" id="UP001596223">
    <property type="component" value="Unassembled WGS sequence"/>
</dbReference>